<feature type="transmembrane region" description="Helical" evidence="2">
    <location>
        <begin position="61"/>
        <end position="82"/>
    </location>
</feature>
<dbReference type="AlphaFoldDB" id="A0A2N0UIX2"/>
<keyword evidence="2" id="KW-0472">Membrane</keyword>
<dbReference type="Pfam" id="PF14286">
    <property type="entry name" value="DHHW"/>
    <property type="match status" value="1"/>
</dbReference>
<accession>A0A2N0UIX2</accession>
<protein>
    <recommendedName>
        <fullName evidence="5">DHHW protein</fullName>
    </recommendedName>
</protein>
<evidence type="ECO:0000313" key="4">
    <source>
        <dbReference type="Proteomes" id="UP000233425"/>
    </source>
</evidence>
<organism evidence="3 4">
    <name type="scientific">Ruminococcus bromii</name>
    <dbReference type="NCBI Taxonomy" id="40518"/>
    <lineage>
        <taxon>Bacteria</taxon>
        <taxon>Bacillati</taxon>
        <taxon>Bacillota</taxon>
        <taxon>Clostridia</taxon>
        <taxon>Eubacteriales</taxon>
        <taxon>Oscillospiraceae</taxon>
        <taxon>Ruminococcus</taxon>
    </lineage>
</organism>
<feature type="region of interest" description="Disordered" evidence="1">
    <location>
        <begin position="21"/>
        <end position="54"/>
    </location>
</feature>
<keyword evidence="2" id="KW-0812">Transmembrane</keyword>
<comment type="caution">
    <text evidence="3">The sequence shown here is derived from an EMBL/GenBank/DDBJ whole genome shotgun (WGS) entry which is preliminary data.</text>
</comment>
<name>A0A2N0UIX2_9FIRM</name>
<dbReference type="Proteomes" id="UP000233425">
    <property type="component" value="Unassembled WGS sequence"/>
</dbReference>
<evidence type="ECO:0008006" key="5">
    <source>
        <dbReference type="Google" id="ProtNLM"/>
    </source>
</evidence>
<gene>
    <name evidence="3" type="ORF">RBATCC27255_01753</name>
</gene>
<proteinExistence type="predicted"/>
<evidence type="ECO:0000313" key="3">
    <source>
        <dbReference type="EMBL" id="PKD26888.1"/>
    </source>
</evidence>
<evidence type="ECO:0000256" key="1">
    <source>
        <dbReference type="SAM" id="MobiDB-lite"/>
    </source>
</evidence>
<dbReference type="EMBL" id="NNSR01000073">
    <property type="protein sequence ID" value="PKD26888.1"/>
    <property type="molecule type" value="Genomic_DNA"/>
</dbReference>
<keyword evidence="2" id="KW-1133">Transmembrane helix</keyword>
<feature type="compositionally biased region" description="Basic residues" evidence="1">
    <location>
        <begin position="44"/>
        <end position="54"/>
    </location>
</feature>
<sequence length="433" mass="48122">MSRRNDYDYFDLDNFDDSIDSREYRRRQQRRPASYAARPSSQRSSRRPVRRKNKRRTRNRIIIVTSAIVILLVIILILSSIIKGCSKDDSLSKIPTGTVGTTAPAVQTATTADKSGGAADELSPTYFMTPNIKDDNTNGTLAYSIYVWNKTGYELFSSDNARAQNYAKTINGFADKFGSSVKVYDMIVPNHTEMGLPQRLKDSDAPSTSQADNIKAAYAALSDKVTPINCYNRLAEHNTDYIYFKSDHHWTGLGSYYAYTAFADTNDLPVLSLDDCEEQKINGFTGSFTNSADGLDSDTVSYWKLPYNVTMDITQADGSSASYDSPYYEAAEGGSNTYGVFIMGDNALTVLKSGSENAEAGKKIAVVKESYGNALVPYLTNNYEEVHVVDFRYFNQNLVNYCKTNGINEVLFVNGVMSANTQVQLDSMSNLFN</sequence>
<reference evidence="3" key="1">
    <citation type="journal article" date="2018" name="Environ. Microbiol.">
        <title>Sporulation capability and amylosome conservation among diverse human colonic and rumen isolates of the keystone starch-degrader Ruminococcus bromii.</title>
        <authorList>
            <person name="Mukhopadhya I."/>
            <person name="Morais S."/>
            <person name="Laverde-Gomez J."/>
            <person name="Sheridan P.O."/>
            <person name="Walker A.W."/>
            <person name="Kelly W."/>
            <person name="Klieve A.V."/>
            <person name="Ouwerkerk D."/>
            <person name="Duncan S.H."/>
            <person name="Louis P."/>
            <person name="Koropatkin N."/>
            <person name="Cockburn D."/>
            <person name="Kibler R."/>
            <person name="Cooper P.J."/>
            <person name="Sandoval C."/>
            <person name="Crost E."/>
            <person name="Juge N."/>
            <person name="Bayer E.A."/>
            <person name="Flint H.J."/>
        </authorList>
    </citation>
    <scope>NUCLEOTIDE SEQUENCE [LARGE SCALE GENOMIC DNA]</scope>
    <source>
        <strain evidence="3">ATCC 27255</strain>
    </source>
</reference>
<feature type="compositionally biased region" description="Low complexity" evidence="1">
    <location>
        <begin position="31"/>
        <end position="43"/>
    </location>
</feature>
<dbReference type="InterPro" id="IPR025945">
    <property type="entry name" value="DHHW"/>
</dbReference>
<dbReference type="RefSeq" id="WP_169923311.1">
    <property type="nucleotide sequence ID" value="NZ_CABMMZ010000073.1"/>
</dbReference>
<keyword evidence="4" id="KW-1185">Reference proteome</keyword>
<evidence type="ECO:0000256" key="2">
    <source>
        <dbReference type="SAM" id="Phobius"/>
    </source>
</evidence>